<reference evidence="2" key="1">
    <citation type="journal article" date="2022" name="bioRxiv">
        <title>Sequencing and chromosome-scale assembly of the giantPleurodeles waltlgenome.</title>
        <authorList>
            <person name="Brown T."/>
            <person name="Elewa A."/>
            <person name="Iarovenko S."/>
            <person name="Subramanian E."/>
            <person name="Araus A.J."/>
            <person name="Petzold A."/>
            <person name="Susuki M."/>
            <person name="Suzuki K.-i.T."/>
            <person name="Hayashi T."/>
            <person name="Toyoda A."/>
            <person name="Oliveira C."/>
            <person name="Osipova E."/>
            <person name="Leigh N.D."/>
            <person name="Simon A."/>
            <person name="Yun M.H."/>
        </authorList>
    </citation>
    <scope>NUCLEOTIDE SEQUENCE</scope>
    <source>
        <strain evidence="2">20211129_DDA</strain>
        <tissue evidence="2">Liver</tissue>
    </source>
</reference>
<sequence>MKRYQLTVVIQITQHIQLHCMTRPQLGPGRNYRATRSAQQHQCRRKWDSPPSKSQGSTITAYDNPEEQLIW</sequence>
<evidence type="ECO:0000256" key="1">
    <source>
        <dbReference type="SAM" id="MobiDB-lite"/>
    </source>
</evidence>
<keyword evidence="3" id="KW-1185">Reference proteome</keyword>
<name>A0AAV7W1K4_PLEWA</name>
<evidence type="ECO:0000313" key="3">
    <source>
        <dbReference type="Proteomes" id="UP001066276"/>
    </source>
</evidence>
<gene>
    <name evidence="2" type="ORF">NDU88_002223</name>
</gene>
<dbReference type="EMBL" id="JANPWB010000002">
    <property type="protein sequence ID" value="KAJ1206826.1"/>
    <property type="molecule type" value="Genomic_DNA"/>
</dbReference>
<dbReference type="AlphaFoldDB" id="A0AAV7W1K4"/>
<comment type="caution">
    <text evidence="2">The sequence shown here is derived from an EMBL/GenBank/DDBJ whole genome shotgun (WGS) entry which is preliminary data.</text>
</comment>
<feature type="region of interest" description="Disordered" evidence="1">
    <location>
        <begin position="25"/>
        <end position="71"/>
    </location>
</feature>
<protein>
    <submittedName>
        <fullName evidence="2">Uncharacterized protein</fullName>
    </submittedName>
</protein>
<accession>A0AAV7W1K4</accession>
<proteinExistence type="predicted"/>
<dbReference type="Proteomes" id="UP001066276">
    <property type="component" value="Chromosome 1_2"/>
</dbReference>
<feature type="compositionally biased region" description="Polar residues" evidence="1">
    <location>
        <begin position="51"/>
        <end position="61"/>
    </location>
</feature>
<evidence type="ECO:0000313" key="2">
    <source>
        <dbReference type="EMBL" id="KAJ1206826.1"/>
    </source>
</evidence>
<organism evidence="2 3">
    <name type="scientific">Pleurodeles waltl</name>
    <name type="common">Iberian ribbed newt</name>
    <dbReference type="NCBI Taxonomy" id="8319"/>
    <lineage>
        <taxon>Eukaryota</taxon>
        <taxon>Metazoa</taxon>
        <taxon>Chordata</taxon>
        <taxon>Craniata</taxon>
        <taxon>Vertebrata</taxon>
        <taxon>Euteleostomi</taxon>
        <taxon>Amphibia</taxon>
        <taxon>Batrachia</taxon>
        <taxon>Caudata</taxon>
        <taxon>Salamandroidea</taxon>
        <taxon>Salamandridae</taxon>
        <taxon>Pleurodelinae</taxon>
        <taxon>Pleurodeles</taxon>
    </lineage>
</organism>